<dbReference type="InterPro" id="IPR052583">
    <property type="entry name" value="ATP-helicase/E3_Ub-Ligase"/>
</dbReference>
<reference evidence="2" key="1">
    <citation type="submission" date="2023-10" db="EMBL/GenBank/DDBJ databases">
        <authorList>
            <person name="Chen Y."/>
            <person name="Shah S."/>
            <person name="Dougan E. K."/>
            <person name="Thang M."/>
            <person name="Chan C."/>
        </authorList>
    </citation>
    <scope>NUCLEOTIDE SEQUENCE [LARGE SCALE GENOMIC DNA]</scope>
</reference>
<proteinExistence type="predicted"/>
<sequence>MKERRARGARTVQPPADALAEGESEAGGRRFQIPNLFPRSSSVFVLLLSLEQSASGTNLTAASHVVFLHPMLAPTPEQAIGHELQAIGRARRQGQRRDTVHVWRFVTSGTVEQMITERHQSALREREQAADARRTKNRQAQAAGS</sequence>
<evidence type="ECO:0000256" key="1">
    <source>
        <dbReference type="SAM" id="MobiDB-lite"/>
    </source>
</evidence>
<evidence type="ECO:0000313" key="2">
    <source>
        <dbReference type="EMBL" id="CAK0901532.1"/>
    </source>
</evidence>
<feature type="region of interest" description="Disordered" evidence="1">
    <location>
        <begin position="1"/>
        <end position="26"/>
    </location>
</feature>
<name>A0ABN9XNR5_9DINO</name>
<dbReference type="SUPFAM" id="SSF52540">
    <property type="entry name" value="P-loop containing nucleoside triphosphate hydrolases"/>
    <property type="match status" value="1"/>
</dbReference>
<feature type="compositionally biased region" description="Basic and acidic residues" evidence="1">
    <location>
        <begin position="119"/>
        <end position="134"/>
    </location>
</feature>
<comment type="caution">
    <text evidence="2">The sequence shown here is derived from an EMBL/GenBank/DDBJ whole genome shotgun (WGS) entry which is preliminary data.</text>
</comment>
<keyword evidence="3" id="KW-1185">Reference proteome</keyword>
<dbReference type="Gene3D" id="3.40.50.300">
    <property type="entry name" value="P-loop containing nucleotide triphosphate hydrolases"/>
    <property type="match status" value="1"/>
</dbReference>
<dbReference type="InterPro" id="IPR027417">
    <property type="entry name" value="P-loop_NTPase"/>
</dbReference>
<evidence type="ECO:0008006" key="4">
    <source>
        <dbReference type="Google" id="ProtNLM"/>
    </source>
</evidence>
<accession>A0ABN9XNR5</accession>
<protein>
    <recommendedName>
        <fullName evidence="4">Helicase C-terminal domain-containing protein</fullName>
    </recommendedName>
</protein>
<feature type="region of interest" description="Disordered" evidence="1">
    <location>
        <begin position="119"/>
        <end position="145"/>
    </location>
</feature>
<dbReference type="PANTHER" id="PTHR45865">
    <property type="entry name" value="E3 UBIQUITIN-PROTEIN LIGASE SHPRH FAMILY MEMBER"/>
    <property type="match status" value="1"/>
</dbReference>
<dbReference type="Proteomes" id="UP001189429">
    <property type="component" value="Unassembled WGS sequence"/>
</dbReference>
<evidence type="ECO:0000313" key="3">
    <source>
        <dbReference type="Proteomes" id="UP001189429"/>
    </source>
</evidence>
<gene>
    <name evidence="2" type="ORF">PCOR1329_LOCUS78455</name>
</gene>
<organism evidence="2 3">
    <name type="scientific">Prorocentrum cordatum</name>
    <dbReference type="NCBI Taxonomy" id="2364126"/>
    <lineage>
        <taxon>Eukaryota</taxon>
        <taxon>Sar</taxon>
        <taxon>Alveolata</taxon>
        <taxon>Dinophyceae</taxon>
        <taxon>Prorocentrales</taxon>
        <taxon>Prorocentraceae</taxon>
        <taxon>Prorocentrum</taxon>
    </lineage>
</organism>
<dbReference type="EMBL" id="CAUYUJ010020948">
    <property type="protein sequence ID" value="CAK0901532.1"/>
    <property type="molecule type" value="Genomic_DNA"/>
</dbReference>
<dbReference type="PANTHER" id="PTHR45865:SF1">
    <property type="entry name" value="E3 UBIQUITIN-PROTEIN LIGASE SHPRH"/>
    <property type="match status" value="1"/>
</dbReference>